<evidence type="ECO:0000313" key="1">
    <source>
        <dbReference type="EMBL" id="SFM90206.1"/>
    </source>
</evidence>
<evidence type="ECO:0008006" key="3">
    <source>
        <dbReference type="Google" id="ProtNLM"/>
    </source>
</evidence>
<gene>
    <name evidence="1" type="ORF">SAMN05660836_01882</name>
</gene>
<protein>
    <recommendedName>
        <fullName evidence="3">DUF3224 domain-containing protein</fullName>
    </recommendedName>
</protein>
<dbReference type="OrthoDB" id="5508817at2"/>
<accession>A0A1I4UML4</accession>
<sequence>MQRKAKYRLMVTRREMLYVHDEFDHTLMLVEMEGEPIEYQPGVAGKFVSRRSVTFHDRVRGTGKMMGYAITTFEEGAIYSRFEGQRDGNTKLTKGTWTVYKGLGKLQGITGSGTFTVVPGERDREYILDIEGEYELPGA</sequence>
<organism evidence="1 2">
    <name type="scientific">Thermodesulforhabdus norvegica</name>
    <dbReference type="NCBI Taxonomy" id="39841"/>
    <lineage>
        <taxon>Bacteria</taxon>
        <taxon>Pseudomonadati</taxon>
        <taxon>Thermodesulfobacteriota</taxon>
        <taxon>Syntrophobacteria</taxon>
        <taxon>Syntrophobacterales</taxon>
        <taxon>Thermodesulforhabdaceae</taxon>
        <taxon>Thermodesulforhabdus</taxon>
    </lineage>
</organism>
<dbReference type="Proteomes" id="UP000199611">
    <property type="component" value="Unassembled WGS sequence"/>
</dbReference>
<keyword evidence="2" id="KW-1185">Reference proteome</keyword>
<dbReference type="EMBL" id="FOUU01000006">
    <property type="protein sequence ID" value="SFM90206.1"/>
    <property type="molecule type" value="Genomic_DNA"/>
</dbReference>
<reference evidence="1 2" key="1">
    <citation type="submission" date="2016-10" db="EMBL/GenBank/DDBJ databases">
        <authorList>
            <person name="de Groot N.N."/>
        </authorList>
    </citation>
    <scope>NUCLEOTIDE SEQUENCE [LARGE SCALE GENOMIC DNA]</scope>
    <source>
        <strain evidence="1 2">DSM 9990</strain>
    </source>
</reference>
<evidence type="ECO:0000313" key="2">
    <source>
        <dbReference type="Proteomes" id="UP000199611"/>
    </source>
</evidence>
<name>A0A1I4UML4_9BACT</name>
<dbReference type="RefSeq" id="WP_093395286.1">
    <property type="nucleotide sequence ID" value="NZ_FOUU01000006.1"/>
</dbReference>
<dbReference type="STRING" id="39841.SAMN05660836_01882"/>
<proteinExistence type="predicted"/>
<dbReference type="AlphaFoldDB" id="A0A1I4UML4"/>